<evidence type="ECO:0000256" key="4">
    <source>
        <dbReference type="ARBA" id="ARBA00022989"/>
    </source>
</evidence>
<keyword evidence="4 7" id="KW-1133">Transmembrane helix</keyword>
<dbReference type="Pfam" id="PF07690">
    <property type="entry name" value="MFS_1"/>
    <property type="match status" value="1"/>
</dbReference>
<dbReference type="InterPro" id="IPR020846">
    <property type="entry name" value="MFS_dom"/>
</dbReference>
<dbReference type="KEGG" id="trr:M419DRAFT_67631"/>
<sequence>MADLHRNSQTPEGLHAAIASTGTTLREDMDSKTPVPSIGDNYDGLDEKQEDRPADEKREETTVDSPVPNEELADDEYPSGIKMFFIVLALVLSVFLLSLDMTIVATAIPKITDEFKGLDKAGWYGAAFFMTVGAFQSTCKSSARHSNTNTLLPGGKAYKYFPLKATFLTSIIIFELGSVICGAAPNAEALITGRAIAGLGAAGIGAGAYTIIAFSAPPKKRPAFTGIIGASYGFASVIGPLLGGAFTDHVSWRWCFYINLPIGGVSAAIIFVFFQTPRNAVPVKATMLEKIRQMDPLGVILMMGATISFILAVQYGGIAHPWDSSVVIGLLVGFVLIIGAWAFVQWYQGDYSMVPPKLFAKRTNLVMSLVAFIQAGGFFAAIYYIPIYFQSVHGTNPTMSGVRNLPFIIAVSFSTVASGMLVSATGWYQPLLLGGTSVATIGAGLLYTLGRHTSTGKWIGYQIVAGAGWGTAFQIPMIAVQALSDPKDLASATGMLLFFQGLGGAFLVSGAQSAFINTMVKNVLQHAPQVSEAMLVLTGATEIRNKFPVDQQPFVIDGYMAGLRVVFAMCVACTGLATLIGLGMRWQRLNPDALKNAGGAA</sequence>
<feature type="transmembrane region" description="Helical" evidence="7">
    <location>
        <begin position="405"/>
        <end position="424"/>
    </location>
</feature>
<comment type="subcellular location">
    <subcellularLocation>
        <location evidence="1">Membrane</location>
        <topology evidence="1">Multi-pass membrane protein</topology>
    </subcellularLocation>
</comment>
<dbReference type="AlphaFoldDB" id="A0A024SKY5"/>
<name>A0A024SKY5_HYPJR</name>
<dbReference type="FunFam" id="1.20.1250.20:FF:000196">
    <property type="entry name" value="MFS toxin efflux pump (AflT)"/>
    <property type="match status" value="1"/>
</dbReference>
<feature type="transmembrane region" description="Helical" evidence="7">
    <location>
        <begin position="224"/>
        <end position="244"/>
    </location>
</feature>
<dbReference type="InterPro" id="IPR011701">
    <property type="entry name" value="MFS"/>
</dbReference>
<dbReference type="PANTHER" id="PTHR23501:SF177">
    <property type="entry name" value="MAJOR FACILITATOR SUPERFAMILY (MFS) PROFILE DOMAIN-CONTAINING PROTEIN-RELATED"/>
    <property type="match status" value="1"/>
</dbReference>
<feature type="transmembrane region" description="Helical" evidence="7">
    <location>
        <begin position="160"/>
        <end position="185"/>
    </location>
</feature>
<feature type="transmembrane region" description="Helical" evidence="7">
    <location>
        <begin position="256"/>
        <end position="276"/>
    </location>
</feature>
<feature type="transmembrane region" description="Helical" evidence="7">
    <location>
        <begin position="191"/>
        <end position="212"/>
    </location>
</feature>
<feature type="region of interest" description="Disordered" evidence="6">
    <location>
        <begin position="1"/>
        <end position="72"/>
    </location>
</feature>
<feature type="transmembrane region" description="Helical" evidence="7">
    <location>
        <begin position="297"/>
        <end position="318"/>
    </location>
</feature>
<dbReference type="Proteomes" id="UP000024376">
    <property type="component" value="Unassembled WGS sequence"/>
</dbReference>
<keyword evidence="2" id="KW-0813">Transport</keyword>
<dbReference type="Gene3D" id="1.20.1250.20">
    <property type="entry name" value="MFS general substrate transporter like domains"/>
    <property type="match status" value="1"/>
</dbReference>
<feature type="transmembrane region" description="Helical" evidence="7">
    <location>
        <begin position="495"/>
        <end position="516"/>
    </location>
</feature>
<evidence type="ECO:0000313" key="10">
    <source>
        <dbReference type="Proteomes" id="UP000024376"/>
    </source>
</evidence>
<dbReference type="OrthoDB" id="10021397at2759"/>
<reference evidence="10" key="1">
    <citation type="journal article" date="2013" name="Ind. Biotechnol.">
        <title>Comparative genomics analysis of Trichoderma reesei strains.</title>
        <authorList>
            <person name="Koike H."/>
            <person name="Aerts A."/>
            <person name="LaButti K."/>
            <person name="Grigoriev I.V."/>
            <person name="Baker S.E."/>
        </authorList>
    </citation>
    <scope>NUCLEOTIDE SEQUENCE [LARGE SCALE GENOMIC DNA]</scope>
    <source>
        <strain evidence="10">ATCC 56765 / BCRC 32924 / NRRL 11460 / Rut C-30</strain>
    </source>
</reference>
<dbReference type="GO" id="GO:0005886">
    <property type="term" value="C:plasma membrane"/>
    <property type="evidence" value="ECO:0007669"/>
    <property type="project" value="TreeGrafter"/>
</dbReference>
<dbReference type="HOGENOM" id="CLU_000960_22_1_1"/>
<gene>
    <name evidence="9" type="ORF">M419DRAFT_67631</name>
</gene>
<proteinExistence type="predicted"/>
<feature type="transmembrane region" description="Helical" evidence="7">
    <location>
        <begin position="561"/>
        <end position="582"/>
    </location>
</feature>
<evidence type="ECO:0000256" key="5">
    <source>
        <dbReference type="ARBA" id="ARBA00023136"/>
    </source>
</evidence>
<evidence type="ECO:0000256" key="1">
    <source>
        <dbReference type="ARBA" id="ARBA00004141"/>
    </source>
</evidence>
<dbReference type="PROSITE" id="PS50850">
    <property type="entry name" value="MFS"/>
    <property type="match status" value="1"/>
</dbReference>
<dbReference type="GO" id="GO:0022857">
    <property type="term" value="F:transmembrane transporter activity"/>
    <property type="evidence" value="ECO:0007669"/>
    <property type="project" value="InterPro"/>
</dbReference>
<dbReference type="EMBL" id="KI911139">
    <property type="protein sequence ID" value="ETS06688.1"/>
    <property type="molecule type" value="Genomic_DNA"/>
</dbReference>
<dbReference type="InterPro" id="IPR036259">
    <property type="entry name" value="MFS_trans_sf"/>
</dbReference>
<feature type="transmembrane region" description="Helical" evidence="7">
    <location>
        <begin position="365"/>
        <end position="385"/>
    </location>
</feature>
<feature type="transmembrane region" description="Helical" evidence="7">
    <location>
        <begin position="84"/>
        <end position="109"/>
    </location>
</feature>
<feature type="domain" description="Major facilitator superfamily (MFS) profile" evidence="8">
    <location>
        <begin position="86"/>
        <end position="601"/>
    </location>
</feature>
<dbReference type="PANTHER" id="PTHR23501">
    <property type="entry name" value="MAJOR FACILITATOR SUPERFAMILY"/>
    <property type="match status" value="1"/>
</dbReference>
<evidence type="ECO:0000256" key="2">
    <source>
        <dbReference type="ARBA" id="ARBA00022448"/>
    </source>
</evidence>
<accession>A0A024SKY5</accession>
<keyword evidence="3 7" id="KW-0812">Transmembrane</keyword>
<feature type="transmembrane region" description="Helical" evidence="7">
    <location>
        <begin position="324"/>
        <end position="344"/>
    </location>
</feature>
<feature type="transmembrane region" description="Helical" evidence="7">
    <location>
        <begin position="431"/>
        <end position="449"/>
    </location>
</feature>
<feature type="transmembrane region" description="Helical" evidence="7">
    <location>
        <begin position="461"/>
        <end position="483"/>
    </location>
</feature>
<evidence type="ECO:0000313" key="9">
    <source>
        <dbReference type="EMBL" id="ETS06688.1"/>
    </source>
</evidence>
<dbReference type="FunFam" id="1.20.1720.10:FF:000012">
    <property type="entry name" value="MFS toxin efflux pump (AflT)"/>
    <property type="match status" value="1"/>
</dbReference>
<protein>
    <submittedName>
        <fullName evidence="9">Putative efflux pump antibiotic resistance protein</fullName>
    </submittedName>
</protein>
<organism evidence="9 10">
    <name type="scientific">Hypocrea jecorina (strain ATCC 56765 / BCRC 32924 / NRRL 11460 / Rut C-30)</name>
    <name type="common">Trichoderma reesei</name>
    <dbReference type="NCBI Taxonomy" id="1344414"/>
    <lineage>
        <taxon>Eukaryota</taxon>
        <taxon>Fungi</taxon>
        <taxon>Dikarya</taxon>
        <taxon>Ascomycota</taxon>
        <taxon>Pezizomycotina</taxon>
        <taxon>Sordariomycetes</taxon>
        <taxon>Hypocreomycetidae</taxon>
        <taxon>Hypocreales</taxon>
        <taxon>Hypocreaceae</taxon>
        <taxon>Trichoderma</taxon>
    </lineage>
</organism>
<evidence type="ECO:0000256" key="6">
    <source>
        <dbReference type="SAM" id="MobiDB-lite"/>
    </source>
</evidence>
<evidence type="ECO:0000259" key="8">
    <source>
        <dbReference type="PROSITE" id="PS50850"/>
    </source>
</evidence>
<feature type="compositionally biased region" description="Basic and acidic residues" evidence="6">
    <location>
        <begin position="45"/>
        <end position="61"/>
    </location>
</feature>
<dbReference type="SUPFAM" id="SSF103473">
    <property type="entry name" value="MFS general substrate transporter"/>
    <property type="match status" value="1"/>
</dbReference>
<evidence type="ECO:0000256" key="3">
    <source>
        <dbReference type="ARBA" id="ARBA00022692"/>
    </source>
</evidence>
<evidence type="ECO:0000256" key="7">
    <source>
        <dbReference type="SAM" id="Phobius"/>
    </source>
</evidence>
<dbReference type="CDD" id="cd17502">
    <property type="entry name" value="MFS_Azr1_MDR_like"/>
    <property type="match status" value="1"/>
</dbReference>
<keyword evidence="5 7" id="KW-0472">Membrane</keyword>